<evidence type="ECO:0000259" key="4">
    <source>
        <dbReference type="PROSITE" id="PS01124"/>
    </source>
</evidence>
<dbReference type="InterPro" id="IPR050959">
    <property type="entry name" value="MarA-like"/>
</dbReference>
<evidence type="ECO:0000256" key="2">
    <source>
        <dbReference type="ARBA" id="ARBA00023125"/>
    </source>
</evidence>
<accession>A0A1V4IGU7</accession>
<protein>
    <submittedName>
        <fullName evidence="6">AraC family transcriptional regulator</fullName>
    </submittedName>
    <submittedName>
        <fullName evidence="5">Multiple antibiotic resistance protein MarA</fullName>
    </submittedName>
</protein>
<keyword evidence="2" id="KW-0238">DNA-binding</keyword>
<evidence type="ECO:0000313" key="6">
    <source>
        <dbReference type="EMBL" id="RII31903.1"/>
    </source>
</evidence>
<dbReference type="PROSITE" id="PS00041">
    <property type="entry name" value="HTH_ARAC_FAMILY_1"/>
    <property type="match status" value="1"/>
</dbReference>
<dbReference type="GO" id="GO:0043565">
    <property type="term" value="F:sequence-specific DNA binding"/>
    <property type="evidence" value="ECO:0007669"/>
    <property type="project" value="InterPro"/>
</dbReference>
<name>A0A1V4IGU7_9CLOT</name>
<dbReference type="Proteomes" id="UP000191056">
    <property type="component" value="Unassembled WGS sequence"/>
</dbReference>
<evidence type="ECO:0000256" key="1">
    <source>
        <dbReference type="ARBA" id="ARBA00023015"/>
    </source>
</evidence>
<evidence type="ECO:0000313" key="5">
    <source>
        <dbReference type="EMBL" id="OPJ59211.1"/>
    </source>
</evidence>
<dbReference type="SMART" id="SM00342">
    <property type="entry name" value="HTH_ARAC"/>
    <property type="match status" value="1"/>
</dbReference>
<gene>
    <name evidence="5" type="primary">marA_1</name>
    <name evidence="5" type="ORF">CLCHR_36030</name>
    <name evidence="6" type="ORF">D2A34_25670</name>
</gene>
<dbReference type="EMBL" id="MZGT01000056">
    <property type="protein sequence ID" value="OPJ59211.1"/>
    <property type="molecule type" value="Genomic_DNA"/>
</dbReference>
<dbReference type="InterPro" id="IPR018062">
    <property type="entry name" value="HTH_AraC-typ_CS"/>
</dbReference>
<dbReference type="InterPro" id="IPR009057">
    <property type="entry name" value="Homeodomain-like_sf"/>
</dbReference>
<dbReference type="PROSITE" id="PS01124">
    <property type="entry name" value="HTH_ARAC_FAMILY_2"/>
    <property type="match status" value="1"/>
</dbReference>
<keyword evidence="1" id="KW-0805">Transcription regulation</keyword>
<dbReference type="Pfam" id="PF12833">
    <property type="entry name" value="HTH_18"/>
    <property type="match status" value="1"/>
</dbReference>
<dbReference type="GO" id="GO:0003700">
    <property type="term" value="F:DNA-binding transcription factor activity"/>
    <property type="evidence" value="ECO:0007669"/>
    <property type="project" value="InterPro"/>
</dbReference>
<reference evidence="5 7" key="1">
    <citation type="submission" date="2017-03" db="EMBL/GenBank/DDBJ databases">
        <title>Genome sequence of Clostridium chromiireducens DSM 23318.</title>
        <authorList>
            <person name="Poehlein A."/>
            <person name="Daniel R."/>
        </authorList>
    </citation>
    <scope>NUCLEOTIDE SEQUENCE [LARGE SCALE GENOMIC DNA]</scope>
    <source>
        <strain evidence="5 7">DSM 23318</strain>
    </source>
</reference>
<keyword evidence="7" id="KW-1185">Reference proteome</keyword>
<organism evidence="5 7">
    <name type="scientific">Clostridium chromiireducens</name>
    <dbReference type="NCBI Taxonomy" id="225345"/>
    <lineage>
        <taxon>Bacteria</taxon>
        <taxon>Bacillati</taxon>
        <taxon>Bacillota</taxon>
        <taxon>Clostridia</taxon>
        <taxon>Eubacteriales</taxon>
        <taxon>Clostridiaceae</taxon>
        <taxon>Clostridium</taxon>
    </lineage>
</organism>
<reference evidence="6 8" key="2">
    <citation type="submission" date="2018-08" db="EMBL/GenBank/DDBJ databases">
        <title>Genome of Clostridium chromiireducens C1, DSM12136.</title>
        <authorList>
            <person name="Xing M."/>
            <person name="Wei Y."/>
            <person name="Ang E.L."/>
            <person name="Zhao H."/>
            <person name="Zhang Y."/>
        </authorList>
    </citation>
    <scope>NUCLEOTIDE SEQUENCE [LARGE SCALE GENOMIC DNA]</scope>
    <source>
        <strain evidence="6 8">C1</strain>
    </source>
</reference>
<sequence>MKANVDVISKVIEFIEEHLTDEDDLDLEKIADIANYSKFHLHRMFSQIVGCTMHQYIQRRRLTEAARQLVFSDKSIIDIASISGYETQQSFTLAFKRLYQESPQMYRKRNSFWPKQLKFQQQKVECISYTNLNMRCEVKAA</sequence>
<dbReference type="Gene3D" id="1.10.10.60">
    <property type="entry name" value="Homeodomain-like"/>
    <property type="match status" value="2"/>
</dbReference>
<evidence type="ECO:0000313" key="8">
    <source>
        <dbReference type="Proteomes" id="UP000265930"/>
    </source>
</evidence>
<dbReference type="RefSeq" id="WP_079441268.1">
    <property type="nucleotide sequence ID" value="NZ_JBLZIA010000026.1"/>
</dbReference>
<dbReference type="SUPFAM" id="SSF46689">
    <property type="entry name" value="Homeodomain-like"/>
    <property type="match status" value="2"/>
</dbReference>
<dbReference type="PANTHER" id="PTHR47504:SF5">
    <property type="entry name" value="RIGHT ORIGIN-BINDING PROTEIN"/>
    <property type="match status" value="1"/>
</dbReference>
<dbReference type="PANTHER" id="PTHR47504">
    <property type="entry name" value="RIGHT ORIGIN-BINDING PROTEIN"/>
    <property type="match status" value="1"/>
</dbReference>
<dbReference type="AlphaFoldDB" id="A0A1V4IGU7"/>
<proteinExistence type="predicted"/>
<dbReference type="InterPro" id="IPR018060">
    <property type="entry name" value="HTH_AraC"/>
</dbReference>
<evidence type="ECO:0000256" key="3">
    <source>
        <dbReference type="ARBA" id="ARBA00023163"/>
    </source>
</evidence>
<dbReference type="OrthoDB" id="45544at2"/>
<keyword evidence="3" id="KW-0804">Transcription</keyword>
<dbReference type="EMBL" id="QXDJ01000011">
    <property type="protein sequence ID" value="RII31903.1"/>
    <property type="molecule type" value="Genomic_DNA"/>
</dbReference>
<evidence type="ECO:0000313" key="7">
    <source>
        <dbReference type="Proteomes" id="UP000191056"/>
    </source>
</evidence>
<comment type="caution">
    <text evidence="5">The sequence shown here is derived from an EMBL/GenBank/DDBJ whole genome shotgun (WGS) entry which is preliminary data.</text>
</comment>
<dbReference type="STRING" id="225345.CLCHR_36030"/>
<feature type="domain" description="HTH araC/xylS-type" evidence="4">
    <location>
        <begin position="9"/>
        <end position="109"/>
    </location>
</feature>
<dbReference type="Proteomes" id="UP000265930">
    <property type="component" value="Unassembled WGS sequence"/>
</dbReference>